<dbReference type="EMBL" id="SHOA02000012">
    <property type="protein sequence ID" value="TDH72090.1"/>
    <property type="molecule type" value="Genomic_DNA"/>
</dbReference>
<evidence type="ECO:0000256" key="1">
    <source>
        <dbReference type="SAM" id="Coils"/>
    </source>
</evidence>
<keyword evidence="1" id="KW-0175">Coiled coil</keyword>
<evidence type="ECO:0000313" key="3">
    <source>
        <dbReference type="EMBL" id="TDH72090.1"/>
    </source>
</evidence>
<feature type="region of interest" description="Disordered" evidence="2">
    <location>
        <begin position="200"/>
        <end position="225"/>
    </location>
</feature>
<evidence type="ECO:0000256" key="2">
    <source>
        <dbReference type="SAM" id="MobiDB-lite"/>
    </source>
</evidence>
<dbReference type="OrthoDB" id="68456at2759"/>
<name>A0A976IHV8_BRELC</name>
<feature type="compositionally biased region" description="Acidic residues" evidence="2">
    <location>
        <begin position="200"/>
        <end position="209"/>
    </location>
</feature>
<gene>
    <name evidence="3" type="ORF">CCR75_000785</name>
</gene>
<keyword evidence="4" id="KW-1185">Reference proteome</keyword>
<organism evidence="3 4">
    <name type="scientific">Bremia lactucae</name>
    <name type="common">Lettuce downy mildew</name>
    <dbReference type="NCBI Taxonomy" id="4779"/>
    <lineage>
        <taxon>Eukaryota</taxon>
        <taxon>Sar</taxon>
        <taxon>Stramenopiles</taxon>
        <taxon>Oomycota</taxon>
        <taxon>Peronosporomycetes</taxon>
        <taxon>Peronosporales</taxon>
        <taxon>Peronosporaceae</taxon>
        <taxon>Bremia</taxon>
    </lineage>
</organism>
<reference evidence="3 4" key="1">
    <citation type="journal article" date="2021" name="Genome Biol.">
        <title>AFLAP: assembly-free linkage analysis pipeline using k-mers from genome sequencing data.</title>
        <authorList>
            <person name="Fletcher K."/>
            <person name="Zhang L."/>
            <person name="Gil J."/>
            <person name="Han R."/>
            <person name="Cavanaugh K."/>
            <person name="Michelmore R."/>
        </authorList>
    </citation>
    <scope>NUCLEOTIDE SEQUENCE [LARGE SCALE GENOMIC DNA]</scope>
    <source>
        <strain evidence="3 4">SF5</strain>
    </source>
</reference>
<dbReference type="RefSeq" id="XP_067821589.1">
    <property type="nucleotide sequence ID" value="XM_067958891.1"/>
</dbReference>
<proteinExistence type="predicted"/>
<accession>A0A976IHV8</accession>
<dbReference type="AlphaFoldDB" id="A0A976IHV8"/>
<dbReference type="Proteomes" id="UP000294530">
    <property type="component" value="Unassembled WGS sequence"/>
</dbReference>
<comment type="caution">
    <text evidence="3">The sequence shown here is derived from an EMBL/GenBank/DDBJ whole genome shotgun (WGS) entry which is preliminary data.</text>
</comment>
<dbReference type="GeneID" id="94344562"/>
<sequence length="379" mass="43399">MDGMEHKLAVVVAQTLDVPMVHVEAIELRMTDAMLGNYLTRMQRDLPASGLPHLTSKLAVVPANPVRPAQTLEEKFEEAFDQGMEATERLEVTKSRLEKELKRRSQNFRDLVKSRNTDIQEEYARMLKELDDQVESLDHEIAKEREINADRVKRKRTVDCEKKAIKKRQLEGESTILKEQLDGVTSEIQHLQRVFAMLEKEDESQESENETFNAQTGKERQRLEDERAENEIIELQQEIVLLKEAQEAIADKINKQSLKAQYEEEKQDVVEEIAHLQTVADDLSLQIHSNGVRLRSLLRTLAPSPGIGTLMTRLYQQLCHETHQMAPLDVSPTPHRTVDFKAFLNSCPSFEEGNQAIKELKKLQLIHCYESSGIIALAD</sequence>
<protein>
    <submittedName>
        <fullName evidence="3">Uncharacterized protein</fullName>
    </submittedName>
</protein>
<feature type="coiled-coil region" evidence="1">
    <location>
        <begin position="87"/>
        <end position="147"/>
    </location>
</feature>
<evidence type="ECO:0000313" key="4">
    <source>
        <dbReference type="Proteomes" id="UP000294530"/>
    </source>
</evidence>
<dbReference type="KEGG" id="blac:94344562"/>